<keyword evidence="4" id="KW-0325">Glycoprotein</keyword>
<dbReference type="PANTHER" id="PTHR11640:SF31">
    <property type="entry name" value="IRREGULAR CHIASM C-ROUGHEST PROTEIN-RELATED"/>
    <property type="match status" value="1"/>
</dbReference>
<keyword evidence="5" id="KW-0393">Immunoglobulin domain</keyword>
<reference evidence="8" key="1">
    <citation type="journal article" date="2021" name="Genome Biol. Evol.">
        <title>A High-Quality Reference Genome for a Parasitic Bivalve with Doubly Uniparental Inheritance (Bivalvia: Unionida).</title>
        <authorList>
            <person name="Smith C.H."/>
        </authorList>
    </citation>
    <scope>NUCLEOTIDE SEQUENCE</scope>
    <source>
        <strain evidence="8">CHS0354</strain>
    </source>
</reference>
<reference evidence="8" key="3">
    <citation type="submission" date="2023-05" db="EMBL/GenBank/DDBJ databases">
        <authorList>
            <person name="Smith C.H."/>
        </authorList>
    </citation>
    <scope>NUCLEOTIDE SEQUENCE</scope>
    <source>
        <strain evidence="8">CHS0354</strain>
        <tissue evidence="8">Mantle</tissue>
    </source>
</reference>
<evidence type="ECO:0000313" key="9">
    <source>
        <dbReference type="Proteomes" id="UP001195483"/>
    </source>
</evidence>
<keyword evidence="3" id="KW-1015">Disulfide bond</keyword>
<proteinExistence type="predicted"/>
<gene>
    <name evidence="8" type="ORF">CHS0354_022531</name>
</gene>
<dbReference type="Pfam" id="PF13927">
    <property type="entry name" value="Ig_3"/>
    <property type="match status" value="2"/>
</dbReference>
<evidence type="ECO:0000259" key="7">
    <source>
        <dbReference type="PROSITE" id="PS50853"/>
    </source>
</evidence>
<dbReference type="PROSITE" id="PS50853">
    <property type="entry name" value="FN3"/>
    <property type="match status" value="1"/>
</dbReference>
<dbReference type="SUPFAM" id="SSF48726">
    <property type="entry name" value="Immunoglobulin"/>
    <property type="match status" value="4"/>
</dbReference>
<dbReference type="InterPro" id="IPR007110">
    <property type="entry name" value="Ig-like_dom"/>
</dbReference>
<dbReference type="PROSITE" id="PS50835">
    <property type="entry name" value="IG_LIKE"/>
    <property type="match status" value="2"/>
</dbReference>
<dbReference type="AlphaFoldDB" id="A0AAE0RQ47"/>
<dbReference type="InterPro" id="IPR003599">
    <property type="entry name" value="Ig_sub"/>
</dbReference>
<dbReference type="InterPro" id="IPR036179">
    <property type="entry name" value="Ig-like_dom_sf"/>
</dbReference>
<dbReference type="SMART" id="SM00409">
    <property type="entry name" value="IG"/>
    <property type="match status" value="3"/>
</dbReference>
<feature type="non-terminal residue" evidence="8">
    <location>
        <position position="496"/>
    </location>
</feature>
<dbReference type="SUPFAM" id="SSF49265">
    <property type="entry name" value="Fibronectin type III"/>
    <property type="match status" value="1"/>
</dbReference>
<feature type="domain" description="Ig-like" evidence="6">
    <location>
        <begin position="2"/>
        <end position="74"/>
    </location>
</feature>
<dbReference type="Proteomes" id="UP001195483">
    <property type="component" value="Unassembled WGS sequence"/>
</dbReference>
<dbReference type="GO" id="GO:0098609">
    <property type="term" value="P:cell-cell adhesion"/>
    <property type="evidence" value="ECO:0007669"/>
    <property type="project" value="TreeGrafter"/>
</dbReference>
<keyword evidence="9" id="KW-1185">Reference proteome</keyword>
<feature type="domain" description="Ig-like" evidence="6">
    <location>
        <begin position="93"/>
        <end position="174"/>
    </location>
</feature>
<organism evidence="8 9">
    <name type="scientific">Potamilus streckersoni</name>
    <dbReference type="NCBI Taxonomy" id="2493646"/>
    <lineage>
        <taxon>Eukaryota</taxon>
        <taxon>Metazoa</taxon>
        <taxon>Spiralia</taxon>
        <taxon>Lophotrochozoa</taxon>
        <taxon>Mollusca</taxon>
        <taxon>Bivalvia</taxon>
        <taxon>Autobranchia</taxon>
        <taxon>Heteroconchia</taxon>
        <taxon>Palaeoheterodonta</taxon>
        <taxon>Unionida</taxon>
        <taxon>Unionoidea</taxon>
        <taxon>Unionidae</taxon>
        <taxon>Ambleminae</taxon>
        <taxon>Lampsilini</taxon>
        <taxon>Potamilus</taxon>
    </lineage>
</organism>
<dbReference type="InterPro" id="IPR003598">
    <property type="entry name" value="Ig_sub2"/>
</dbReference>
<dbReference type="GO" id="GO:0050839">
    <property type="term" value="F:cell adhesion molecule binding"/>
    <property type="evidence" value="ECO:0007669"/>
    <property type="project" value="TreeGrafter"/>
</dbReference>
<dbReference type="EMBL" id="JAEAOA010001362">
    <property type="protein sequence ID" value="KAK3577616.1"/>
    <property type="molecule type" value="Genomic_DNA"/>
</dbReference>
<reference evidence="8" key="2">
    <citation type="journal article" date="2021" name="Genome Biol. Evol.">
        <title>Developing a high-quality reference genome for a parasitic bivalve with doubly uniparental inheritance (Bivalvia: Unionida).</title>
        <authorList>
            <person name="Smith C.H."/>
        </authorList>
    </citation>
    <scope>NUCLEOTIDE SEQUENCE</scope>
    <source>
        <strain evidence="8">CHS0354</strain>
        <tissue evidence="8">Mantle</tissue>
    </source>
</reference>
<feature type="domain" description="Fibronectin type-III" evidence="7">
    <location>
        <begin position="375"/>
        <end position="478"/>
    </location>
</feature>
<accession>A0AAE0RQ47</accession>
<dbReference type="InterPro" id="IPR013783">
    <property type="entry name" value="Ig-like_fold"/>
</dbReference>
<dbReference type="GO" id="GO:0005911">
    <property type="term" value="C:cell-cell junction"/>
    <property type="evidence" value="ECO:0007669"/>
    <property type="project" value="TreeGrafter"/>
</dbReference>
<dbReference type="PANTHER" id="PTHR11640">
    <property type="entry name" value="NEPHRIN"/>
    <property type="match status" value="1"/>
</dbReference>
<name>A0AAE0RQ47_9BIVA</name>
<comment type="caution">
    <text evidence="8">The sequence shown here is derived from an EMBL/GenBank/DDBJ whole genome shotgun (WGS) entry which is preliminary data.</text>
</comment>
<protein>
    <submittedName>
        <fullName evidence="8">Uncharacterized protein</fullName>
    </submittedName>
</protein>
<dbReference type="InterPro" id="IPR051275">
    <property type="entry name" value="Cell_adhesion_signaling"/>
</dbReference>
<evidence type="ECO:0000256" key="5">
    <source>
        <dbReference type="ARBA" id="ARBA00023319"/>
    </source>
</evidence>
<evidence type="ECO:0000256" key="2">
    <source>
        <dbReference type="ARBA" id="ARBA00023136"/>
    </source>
</evidence>
<dbReference type="SMART" id="SM00408">
    <property type="entry name" value="IGc2"/>
    <property type="match status" value="3"/>
</dbReference>
<dbReference type="InterPro" id="IPR003961">
    <property type="entry name" value="FN3_dom"/>
</dbReference>
<evidence type="ECO:0000256" key="3">
    <source>
        <dbReference type="ARBA" id="ARBA00023157"/>
    </source>
</evidence>
<keyword evidence="2" id="KW-0472">Membrane</keyword>
<dbReference type="InterPro" id="IPR036116">
    <property type="entry name" value="FN3_sf"/>
</dbReference>
<dbReference type="Gene3D" id="2.60.40.10">
    <property type="entry name" value="Immunoglobulins"/>
    <property type="match status" value="5"/>
</dbReference>
<evidence type="ECO:0000313" key="8">
    <source>
        <dbReference type="EMBL" id="KAK3577616.1"/>
    </source>
</evidence>
<dbReference type="GO" id="GO:0005886">
    <property type="term" value="C:plasma membrane"/>
    <property type="evidence" value="ECO:0007669"/>
    <property type="project" value="TreeGrafter"/>
</dbReference>
<sequence length="496" mass="54870">PPLIQGLTSPYKVIEYQPLSMTCKVSSNPSPDQILWSPRGESSVPSTLHISSVSRNKSGIYSCTAQNTMTPTVEGQQIGTYTTKIEVDVLYPPSIQGLTSPYKVIEYQPLNVTCQVSSNPPPDQISWSPSGEGSVPSRLYFNSVSRNKSGTYSCTAQNTMTPSVGGQQTGMSTSQIQVNVLYNATITEFAAKYNISEIQENSTLQLYCHVDSNPFSAISLSFADVLISMTQDSHELNFHTTARCLNAGKYICSATNSVMNGVTVSAEVNLKVQCGPRLDYRKNISSMYYRSLKDNVTLEVHVIAYPEPTDIMWYHRASKTVIWQQVPNQPTSTSGLFSSITVHLGSQAEFGDYLVNMTNSFGIYDLIFQVIQDSPPQMVDVFCISRFMANQLEFRFKPGFNGGRVQTFAIEYRSTASSDSPWINSSVTDIPDIQTLNGIYYVNVSHPPSGTYEYRMYSWNVIGRSPYSAVITIFIPEGNCCMCKTPGVSDLKADTR</sequence>
<evidence type="ECO:0000256" key="1">
    <source>
        <dbReference type="ARBA" id="ARBA00004479"/>
    </source>
</evidence>
<dbReference type="CDD" id="cd00096">
    <property type="entry name" value="Ig"/>
    <property type="match status" value="2"/>
</dbReference>
<evidence type="ECO:0000259" key="6">
    <source>
        <dbReference type="PROSITE" id="PS50835"/>
    </source>
</evidence>
<evidence type="ECO:0000256" key="4">
    <source>
        <dbReference type="ARBA" id="ARBA00023180"/>
    </source>
</evidence>
<comment type="subcellular location">
    <subcellularLocation>
        <location evidence="1">Membrane</location>
        <topology evidence="1">Single-pass type I membrane protein</topology>
    </subcellularLocation>
</comment>